<dbReference type="AlphaFoldDB" id="A0A936YXI6"/>
<evidence type="ECO:0000313" key="2">
    <source>
        <dbReference type="Proteomes" id="UP000599109"/>
    </source>
</evidence>
<sequence>MCEFRQRVTFVDMTADPFACPECGYLYLDPTAASQDSALLNARTEEIHRALQVEERPRDYGLFGGRLSHSSSGVVVLPEEMATAARVASRCAAFPNEGSKAGFPRFRALCFGVPSEGSDPYGEARKRARENVTKEVIGWVRRQFPSHAQAAARVLPLIGREPGGLRLNVRMPMLTAAICTMLVNYRLQAPFYHLVVEESGREWTRLVPFDPISHSEEPLTAGAAGCVMLLEMLGCLAFCIARLARLKYTREVAWPLSSAECTYFVAACGRMGHDRSLLRVRTRADEVSVIRLAWRYANRWLDGDSGAVTVGNLLLPPYVGHINIKQIQRLGRCVV</sequence>
<name>A0A936YXI6_9BURK</name>
<evidence type="ECO:0000313" key="1">
    <source>
        <dbReference type="EMBL" id="MBL0391194.1"/>
    </source>
</evidence>
<dbReference type="EMBL" id="JAEQNE010000002">
    <property type="protein sequence ID" value="MBL0391194.1"/>
    <property type="molecule type" value="Genomic_DNA"/>
</dbReference>
<proteinExistence type="predicted"/>
<comment type="caution">
    <text evidence="1">The sequence shown here is derived from an EMBL/GenBank/DDBJ whole genome shotgun (WGS) entry which is preliminary data.</text>
</comment>
<reference evidence="1 2" key="1">
    <citation type="journal article" date="2017" name="Int. J. Syst. Evol. Microbiol.">
        <title>Ramlibacter monticola sp. nov., isolated from forest soil.</title>
        <authorList>
            <person name="Chaudhary D.K."/>
            <person name="Kim J."/>
        </authorList>
    </citation>
    <scope>NUCLEOTIDE SEQUENCE [LARGE SCALE GENOMIC DNA]</scope>
    <source>
        <strain evidence="1 2">KACC 19175</strain>
    </source>
</reference>
<organism evidence="1 2">
    <name type="scientific">Ramlibacter monticola</name>
    <dbReference type="NCBI Taxonomy" id="1926872"/>
    <lineage>
        <taxon>Bacteria</taxon>
        <taxon>Pseudomonadati</taxon>
        <taxon>Pseudomonadota</taxon>
        <taxon>Betaproteobacteria</taxon>
        <taxon>Burkholderiales</taxon>
        <taxon>Comamonadaceae</taxon>
        <taxon>Ramlibacter</taxon>
    </lineage>
</organism>
<gene>
    <name evidence="1" type="ORF">JJ685_08595</name>
</gene>
<protein>
    <submittedName>
        <fullName evidence="1">Uncharacterized protein</fullName>
    </submittedName>
</protein>
<dbReference type="Proteomes" id="UP000599109">
    <property type="component" value="Unassembled WGS sequence"/>
</dbReference>
<dbReference type="RefSeq" id="WP_201673843.1">
    <property type="nucleotide sequence ID" value="NZ_JAEQNE010000002.1"/>
</dbReference>
<accession>A0A936YXI6</accession>
<keyword evidence="2" id="KW-1185">Reference proteome</keyword>